<evidence type="ECO:0000256" key="10">
    <source>
        <dbReference type="ARBA" id="ARBA00022989"/>
    </source>
</evidence>
<keyword evidence="6 13" id="KW-0812">Transmembrane</keyword>
<evidence type="ECO:0000256" key="4">
    <source>
        <dbReference type="ARBA" id="ARBA00022553"/>
    </source>
</evidence>
<dbReference type="InterPro" id="IPR005467">
    <property type="entry name" value="His_kinase_dom"/>
</dbReference>
<dbReference type="GO" id="GO:0006355">
    <property type="term" value="P:regulation of DNA-templated transcription"/>
    <property type="evidence" value="ECO:0007669"/>
    <property type="project" value="InterPro"/>
</dbReference>
<dbReference type="InterPro" id="IPR050351">
    <property type="entry name" value="BphY/WalK/GraS-like"/>
</dbReference>
<dbReference type="NCBIfam" id="TIGR00229">
    <property type="entry name" value="sensory_box"/>
    <property type="match status" value="1"/>
</dbReference>
<keyword evidence="11" id="KW-0902">Two-component regulatory system</keyword>
<dbReference type="SMART" id="SM00304">
    <property type="entry name" value="HAMP"/>
    <property type="match status" value="1"/>
</dbReference>
<dbReference type="GO" id="GO:0007234">
    <property type="term" value="P:osmosensory signaling via phosphorelay pathway"/>
    <property type="evidence" value="ECO:0007669"/>
    <property type="project" value="TreeGrafter"/>
</dbReference>
<protein>
    <recommendedName>
        <fullName evidence="3">histidine kinase</fullName>
        <ecNumber evidence="3">2.7.13.3</ecNumber>
    </recommendedName>
</protein>
<dbReference type="Pfam" id="PF00672">
    <property type="entry name" value="HAMP"/>
    <property type="match status" value="1"/>
</dbReference>
<dbReference type="SUPFAM" id="SSF47384">
    <property type="entry name" value="Homodimeric domain of signal transducing histidine kinase"/>
    <property type="match status" value="1"/>
</dbReference>
<dbReference type="InterPro" id="IPR003660">
    <property type="entry name" value="HAMP_dom"/>
</dbReference>
<dbReference type="GO" id="GO:0016020">
    <property type="term" value="C:membrane"/>
    <property type="evidence" value="ECO:0007669"/>
    <property type="project" value="UniProtKB-SubCell"/>
</dbReference>
<evidence type="ECO:0000256" key="13">
    <source>
        <dbReference type="SAM" id="Phobius"/>
    </source>
</evidence>
<dbReference type="InterPro" id="IPR013767">
    <property type="entry name" value="PAS_fold"/>
</dbReference>
<dbReference type="CDD" id="cd00130">
    <property type="entry name" value="PAS"/>
    <property type="match status" value="1"/>
</dbReference>
<dbReference type="Gene3D" id="1.10.287.130">
    <property type="match status" value="1"/>
</dbReference>
<dbReference type="PROSITE" id="PS50109">
    <property type="entry name" value="HIS_KIN"/>
    <property type="match status" value="1"/>
</dbReference>
<dbReference type="FunFam" id="3.30.565.10:FF:000006">
    <property type="entry name" value="Sensor histidine kinase WalK"/>
    <property type="match status" value="1"/>
</dbReference>
<organism evidence="17 18">
    <name type="scientific">Geosporobacter ferrireducens</name>
    <dbReference type="NCBI Taxonomy" id="1424294"/>
    <lineage>
        <taxon>Bacteria</taxon>
        <taxon>Bacillati</taxon>
        <taxon>Bacillota</taxon>
        <taxon>Clostridia</taxon>
        <taxon>Peptostreptococcales</taxon>
        <taxon>Thermotaleaceae</taxon>
        <taxon>Geosporobacter</taxon>
    </lineage>
</organism>
<dbReference type="PROSITE" id="PS50885">
    <property type="entry name" value="HAMP"/>
    <property type="match status" value="1"/>
</dbReference>
<evidence type="ECO:0000256" key="5">
    <source>
        <dbReference type="ARBA" id="ARBA00022679"/>
    </source>
</evidence>
<feature type="transmembrane region" description="Helical" evidence="13">
    <location>
        <begin position="181"/>
        <end position="203"/>
    </location>
</feature>
<dbReference type="GO" id="GO:0000155">
    <property type="term" value="F:phosphorelay sensor kinase activity"/>
    <property type="evidence" value="ECO:0007669"/>
    <property type="project" value="InterPro"/>
</dbReference>
<feature type="domain" description="PAS" evidence="15">
    <location>
        <begin position="266"/>
        <end position="320"/>
    </location>
</feature>
<dbReference type="Gene3D" id="3.30.565.10">
    <property type="entry name" value="Histidine kinase-like ATPase, C-terminal domain"/>
    <property type="match status" value="1"/>
</dbReference>
<evidence type="ECO:0000256" key="2">
    <source>
        <dbReference type="ARBA" id="ARBA00004141"/>
    </source>
</evidence>
<keyword evidence="8" id="KW-0418">Kinase</keyword>
<keyword evidence="12 13" id="KW-0472">Membrane</keyword>
<dbReference type="InterPro" id="IPR024478">
    <property type="entry name" value="HlyB_4HB_MCP"/>
</dbReference>
<dbReference type="STRING" id="1424294.Gferi_05425"/>
<dbReference type="InterPro" id="IPR003594">
    <property type="entry name" value="HATPase_dom"/>
</dbReference>
<dbReference type="PANTHER" id="PTHR42878:SF7">
    <property type="entry name" value="SENSOR HISTIDINE KINASE GLRK"/>
    <property type="match status" value="1"/>
</dbReference>
<dbReference type="SMART" id="SM00387">
    <property type="entry name" value="HATPase_c"/>
    <property type="match status" value="1"/>
</dbReference>
<dbReference type="EMBL" id="CP017269">
    <property type="protein sequence ID" value="AOT69048.1"/>
    <property type="molecule type" value="Genomic_DNA"/>
</dbReference>
<evidence type="ECO:0000256" key="1">
    <source>
        <dbReference type="ARBA" id="ARBA00000085"/>
    </source>
</evidence>
<dbReference type="GO" id="GO:0030295">
    <property type="term" value="F:protein kinase activator activity"/>
    <property type="evidence" value="ECO:0007669"/>
    <property type="project" value="TreeGrafter"/>
</dbReference>
<accession>A0A1D8GDR1</accession>
<evidence type="ECO:0000256" key="6">
    <source>
        <dbReference type="ARBA" id="ARBA00022692"/>
    </source>
</evidence>
<dbReference type="FunFam" id="1.10.287.130:FF:000001">
    <property type="entry name" value="Two-component sensor histidine kinase"/>
    <property type="match status" value="1"/>
</dbReference>
<proteinExistence type="predicted"/>
<comment type="subcellular location">
    <subcellularLocation>
        <location evidence="2">Membrane</location>
        <topology evidence="2">Multi-pass membrane protein</topology>
    </subcellularLocation>
</comment>
<dbReference type="SUPFAM" id="SSF55874">
    <property type="entry name" value="ATPase domain of HSP90 chaperone/DNA topoisomerase II/histidine kinase"/>
    <property type="match status" value="1"/>
</dbReference>
<keyword evidence="4" id="KW-0597">Phosphoprotein</keyword>
<evidence type="ECO:0000256" key="9">
    <source>
        <dbReference type="ARBA" id="ARBA00022840"/>
    </source>
</evidence>
<dbReference type="PANTHER" id="PTHR42878">
    <property type="entry name" value="TWO-COMPONENT HISTIDINE KINASE"/>
    <property type="match status" value="1"/>
</dbReference>
<dbReference type="GO" id="GO:0005524">
    <property type="term" value="F:ATP binding"/>
    <property type="evidence" value="ECO:0007669"/>
    <property type="project" value="UniProtKB-KW"/>
</dbReference>
<dbReference type="SUPFAM" id="SSF55785">
    <property type="entry name" value="PYP-like sensor domain (PAS domain)"/>
    <property type="match status" value="1"/>
</dbReference>
<dbReference type="CDD" id="cd00082">
    <property type="entry name" value="HisKA"/>
    <property type="match status" value="1"/>
</dbReference>
<feature type="domain" description="Histidine kinase" evidence="14">
    <location>
        <begin position="395"/>
        <end position="616"/>
    </location>
</feature>
<dbReference type="EC" id="2.7.13.3" evidence="3"/>
<dbReference type="Pfam" id="PF12729">
    <property type="entry name" value="4HB_MCP_1"/>
    <property type="match status" value="1"/>
</dbReference>
<dbReference type="SMART" id="SM00388">
    <property type="entry name" value="HisKA"/>
    <property type="match status" value="1"/>
</dbReference>
<dbReference type="Proteomes" id="UP000095743">
    <property type="component" value="Chromosome"/>
</dbReference>
<dbReference type="KEGG" id="gfe:Gferi_05425"/>
<evidence type="ECO:0000256" key="12">
    <source>
        <dbReference type="ARBA" id="ARBA00023136"/>
    </source>
</evidence>
<dbReference type="InterPro" id="IPR004358">
    <property type="entry name" value="Sig_transdc_His_kin-like_C"/>
</dbReference>
<dbReference type="Gene3D" id="6.10.340.10">
    <property type="match status" value="1"/>
</dbReference>
<dbReference type="InterPro" id="IPR003661">
    <property type="entry name" value="HisK_dim/P_dom"/>
</dbReference>
<dbReference type="InterPro" id="IPR035965">
    <property type="entry name" value="PAS-like_dom_sf"/>
</dbReference>
<dbReference type="InterPro" id="IPR036097">
    <property type="entry name" value="HisK_dim/P_sf"/>
</dbReference>
<dbReference type="PRINTS" id="PR00344">
    <property type="entry name" value="BCTRLSENSOR"/>
</dbReference>
<reference evidence="17 18" key="1">
    <citation type="submission" date="2016-09" db="EMBL/GenBank/DDBJ databases">
        <title>Genomic analysis reveals versatility of anaerobic energy metabolism of Geosporobacter ferrireducens IRF9 of phylum Firmicutes.</title>
        <authorList>
            <person name="Kim S.-J."/>
        </authorList>
    </citation>
    <scope>NUCLEOTIDE SEQUENCE [LARGE SCALE GENOMIC DNA]</scope>
    <source>
        <strain evidence="17 18">IRF9</strain>
    </source>
</reference>
<evidence type="ECO:0000256" key="11">
    <source>
        <dbReference type="ARBA" id="ARBA00023012"/>
    </source>
</evidence>
<keyword evidence="7" id="KW-0547">Nucleotide-binding</keyword>
<evidence type="ECO:0000259" key="15">
    <source>
        <dbReference type="PROSITE" id="PS50112"/>
    </source>
</evidence>
<dbReference type="AlphaFoldDB" id="A0A1D8GDR1"/>
<dbReference type="GO" id="GO:0000156">
    <property type="term" value="F:phosphorelay response regulator activity"/>
    <property type="evidence" value="ECO:0007669"/>
    <property type="project" value="TreeGrafter"/>
</dbReference>
<keyword evidence="5" id="KW-0808">Transferase</keyword>
<dbReference type="Pfam" id="PF02518">
    <property type="entry name" value="HATPase_c"/>
    <property type="match status" value="1"/>
</dbReference>
<evidence type="ECO:0000259" key="14">
    <source>
        <dbReference type="PROSITE" id="PS50109"/>
    </source>
</evidence>
<keyword evidence="10 13" id="KW-1133">Transmembrane helix</keyword>
<dbReference type="InterPro" id="IPR036890">
    <property type="entry name" value="HATPase_C_sf"/>
</dbReference>
<evidence type="ECO:0000256" key="8">
    <source>
        <dbReference type="ARBA" id="ARBA00022777"/>
    </source>
</evidence>
<dbReference type="Pfam" id="PF00989">
    <property type="entry name" value="PAS"/>
    <property type="match status" value="1"/>
</dbReference>
<feature type="domain" description="HAMP" evidence="16">
    <location>
        <begin position="205"/>
        <end position="257"/>
    </location>
</feature>
<evidence type="ECO:0000256" key="7">
    <source>
        <dbReference type="ARBA" id="ARBA00022741"/>
    </source>
</evidence>
<evidence type="ECO:0000259" key="16">
    <source>
        <dbReference type="PROSITE" id="PS50885"/>
    </source>
</evidence>
<dbReference type="CDD" id="cd16922">
    <property type="entry name" value="HATPase_EvgS-ArcB-TorS-like"/>
    <property type="match status" value="1"/>
</dbReference>
<dbReference type="SMART" id="SM00091">
    <property type="entry name" value="PAS"/>
    <property type="match status" value="1"/>
</dbReference>
<sequence length="616" mass="69864">MKKGIKFKIIGAFILVFMVLAVSSIWSITTFNRLSNSIENIMQSNYRSIVAAQNMIVALERQDSAELAYMFSSDQVATQNFRENEIEFLKWLSRAEDNITEPGEKANLDQIHRLYTKYIDEFAMLVDMQTNKGAGEAREYYYNEILPLFEETKDACRYLQNLNQEGMILRKDTAHSISTNASFYTIIVSSVTILIGLGIAIYLTNKIVNPVYDLIEKTRKIAEGDYKQQLDINGRDEIAELAQEFNVMAKKLQSFDQLNVKKLMDEKQKAEAIVESISDGIIVTNDEHKLLLVNRAAETALGIREKEVLNKHFLEVIKREAVFNIIDKVKSKDNMDNFKKYTDITINHENEKKHYRMNVTPIRTRDGENIGVVTLLQDVTKLKEVDQIKSDFVSTVSHEFRTPLTSIGMGVGLLLDETPGSINRDQKELLEVIQEDSERLKNLVSDLLDLSRIESGKIQMDMEVHHIKDMAESAVKPFHMIAKDKKIDIQINIREELSTVKADYNKISLVLTNLIGNALKYTPADGTGKIEISARETANKMLISVSDNGKGIPEDYQQKIFEKFIQVKDDNGETPGGTGLGLAISKEIIHAHGGEIWVKSQPDEGSIFYFTLNLGR</sequence>
<dbReference type="SUPFAM" id="SSF158472">
    <property type="entry name" value="HAMP domain-like"/>
    <property type="match status" value="1"/>
</dbReference>
<evidence type="ECO:0000313" key="18">
    <source>
        <dbReference type="Proteomes" id="UP000095743"/>
    </source>
</evidence>
<dbReference type="CDD" id="cd06225">
    <property type="entry name" value="HAMP"/>
    <property type="match status" value="1"/>
</dbReference>
<evidence type="ECO:0000313" key="17">
    <source>
        <dbReference type="EMBL" id="AOT69048.1"/>
    </source>
</evidence>
<gene>
    <name evidence="17" type="ORF">Gferi_05425</name>
</gene>
<evidence type="ECO:0000256" key="3">
    <source>
        <dbReference type="ARBA" id="ARBA00012438"/>
    </source>
</evidence>
<dbReference type="InterPro" id="IPR000014">
    <property type="entry name" value="PAS"/>
</dbReference>
<dbReference type="RefSeq" id="WP_069974614.1">
    <property type="nucleotide sequence ID" value="NZ_CP017269.1"/>
</dbReference>
<comment type="catalytic activity">
    <reaction evidence="1">
        <text>ATP + protein L-histidine = ADP + protein N-phospho-L-histidine.</text>
        <dbReference type="EC" id="2.7.13.3"/>
    </reaction>
</comment>
<keyword evidence="18" id="KW-1185">Reference proteome</keyword>
<name>A0A1D8GDR1_9FIRM</name>
<dbReference type="Gene3D" id="3.30.450.20">
    <property type="entry name" value="PAS domain"/>
    <property type="match status" value="1"/>
</dbReference>
<keyword evidence="9" id="KW-0067">ATP-binding</keyword>
<dbReference type="PROSITE" id="PS50112">
    <property type="entry name" value="PAS"/>
    <property type="match status" value="1"/>
</dbReference>
<dbReference type="Pfam" id="PF00512">
    <property type="entry name" value="HisKA"/>
    <property type="match status" value="1"/>
</dbReference>